<dbReference type="InterPro" id="IPR007127">
    <property type="entry name" value="RNA_pol_sigma_70_r1_1"/>
</dbReference>
<feature type="non-terminal residue" evidence="7">
    <location>
        <position position="280"/>
    </location>
</feature>
<dbReference type="SUPFAM" id="SSF88946">
    <property type="entry name" value="Sigma2 domain of RNA polymerase sigma factors"/>
    <property type="match status" value="1"/>
</dbReference>
<comment type="caution">
    <text evidence="7">The sequence shown here is derived from an EMBL/GenBank/DDBJ whole genome shotgun (WGS) entry which is preliminary data.</text>
</comment>
<name>A0A2G9YAY2_9BACT</name>
<evidence type="ECO:0000256" key="1">
    <source>
        <dbReference type="ARBA" id="ARBA00007788"/>
    </source>
</evidence>
<dbReference type="SUPFAM" id="SSF88659">
    <property type="entry name" value="Sigma3 and sigma4 domains of RNA polymerase sigma factors"/>
    <property type="match status" value="1"/>
</dbReference>
<organism evidence="7 8">
    <name type="scientific">bacterium (Candidatus Ratteibacteria) CG23_combo_of_CG06-09_8_20_14_all_48_7</name>
    <dbReference type="NCBI Taxonomy" id="2014292"/>
    <lineage>
        <taxon>Bacteria</taxon>
        <taxon>Candidatus Ratteibacteria</taxon>
    </lineage>
</organism>
<dbReference type="Pfam" id="PF03979">
    <property type="entry name" value="Sigma70_r1_1"/>
    <property type="match status" value="1"/>
</dbReference>
<dbReference type="PANTHER" id="PTHR30603:SF60">
    <property type="entry name" value="RNA POLYMERASE SIGMA FACTOR RPOD"/>
    <property type="match status" value="1"/>
</dbReference>
<evidence type="ECO:0000259" key="6">
    <source>
        <dbReference type="PROSITE" id="PS00715"/>
    </source>
</evidence>
<dbReference type="Pfam" id="PF04539">
    <property type="entry name" value="Sigma70_r3"/>
    <property type="match status" value="1"/>
</dbReference>
<proteinExistence type="inferred from homology"/>
<dbReference type="InterPro" id="IPR013325">
    <property type="entry name" value="RNA_pol_sigma_r2"/>
</dbReference>
<keyword evidence="3" id="KW-0731">Sigma factor</keyword>
<dbReference type="PROSITE" id="PS00715">
    <property type="entry name" value="SIGMA70_1"/>
    <property type="match status" value="1"/>
</dbReference>
<evidence type="ECO:0000256" key="3">
    <source>
        <dbReference type="ARBA" id="ARBA00023082"/>
    </source>
</evidence>
<evidence type="ECO:0000256" key="4">
    <source>
        <dbReference type="ARBA" id="ARBA00023125"/>
    </source>
</evidence>
<keyword evidence="4" id="KW-0238">DNA-binding</keyword>
<gene>
    <name evidence="7" type="ORF">COX46_02635</name>
</gene>
<keyword evidence="2" id="KW-0805">Transcription regulation</keyword>
<dbReference type="InterPro" id="IPR042189">
    <property type="entry name" value="RNA_pol_sigma_70_r1_1_sf"/>
</dbReference>
<dbReference type="Gene3D" id="1.10.220.120">
    <property type="entry name" value="Sigma-70 factor, region 1.1"/>
    <property type="match status" value="1"/>
</dbReference>
<dbReference type="InterPro" id="IPR013324">
    <property type="entry name" value="RNA_pol_sigma_r3/r4-like"/>
</dbReference>
<dbReference type="NCBIfam" id="TIGR02937">
    <property type="entry name" value="sigma70-ECF"/>
    <property type="match status" value="1"/>
</dbReference>
<dbReference type="GO" id="GO:0016987">
    <property type="term" value="F:sigma factor activity"/>
    <property type="evidence" value="ECO:0007669"/>
    <property type="project" value="UniProtKB-KW"/>
</dbReference>
<sequence>MSKDKKKQIEGLIEKGKQQKHLSYEEINEVLPDDIYATAEIEVIFNQLDELHIPIEEEEEDGILLHEEEMEEERAALEEVRNPLRSYLKEAGETSLLTHEQEVTIASGIEEVKKRLQDTKDSPKYNSRRIASVEKRLDGLKAQLIQANLRLVINIAKKYSNPKLTLRDLIQEGNIGLMKAVEKFRFREGYKFSTYATWWIRQAITRAIADCSSTIRIPVHMREKSNKVNKTSRSLMHELGREPTAEELAKRLQIPPDKVRMIIKSMQREPISLETPVGDD</sequence>
<dbReference type="Gene3D" id="1.10.601.10">
    <property type="entry name" value="RNA Polymerase Primary Sigma Factor"/>
    <property type="match status" value="2"/>
</dbReference>
<keyword evidence="5" id="KW-0804">Transcription</keyword>
<dbReference type="InterPro" id="IPR007624">
    <property type="entry name" value="RNA_pol_sigma70_r3"/>
</dbReference>
<feature type="domain" description="RNA polymerase sigma-70" evidence="6">
    <location>
        <begin position="168"/>
        <end position="181"/>
    </location>
</feature>
<dbReference type="InterPro" id="IPR014284">
    <property type="entry name" value="RNA_pol_sigma-70_dom"/>
</dbReference>
<evidence type="ECO:0000256" key="2">
    <source>
        <dbReference type="ARBA" id="ARBA00023015"/>
    </source>
</evidence>
<dbReference type="InterPro" id="IPR050239">
    <property type="entry name" value="Sigma-70_RNA_pol_init_factors"/>
</dbReference>
<dbReference type="InterPro" id="IPR007627">
    <property type="entry name" value="RNA_pol_sigma70_r2"/>
</dbReference>
<evidence type="ECO:0000313" key="7">
    <source>
        <dbReference type="EMBL" id="PIP16370.1"/>
    </source>
</evidence>
<dbReference type="InterPro" id="IPR000943">
    <property type="entry name" value="RNA_pol_sigma70"/>
</dbReference>
<comment type="similarity">
    <text evidence="1">Belongs to the sigma-70 factor family.</text>
</comment>
<dbReference type="GO" id="GO:0003677">
    <property type="term" value="F:DNA binding"/>
    <property type="evidence" value="ECO:0007669"/>
    <property type="project" value="UniProtKB-KW"/>
</dbReference>
<protein>
    <submittedName>
        <fullName evidence="7">RNA polymerase sigma factor RpoD</fullName>
    </submittedName>
</protein>
<dbReference type="PANTHER" id="PTHR30603">
    <property type="entry name" value="RNA POLYMERASE SIGMA FACTOR RPO"/>
    <property type="match status" value="1"/>
</dbReference>
<reference evidence="7 8" key="1">
    <citation type="submission" date="2017-09" db="EMBL/GenBank/DDBJ databases">
        <title>Depth-based differentiation of microbial function through sediment-hosted aquifers and enrichment of novel symbionts in the deep terrestrial subsurface.</title>
        <authorList>
            <person name="Probst A.J."/>
            <person name="Ladd B."/>
            <person name="Jarett J.K."/>
            <person name="Geller-Mcgrath D.E."/>
            <person name="Sieber C.M."/>
            <person name="Emerson J.B."/>
            <person name="Anantharaman K."/>
            <person name="Thomas B.C."/>
            <person name="Malmstrom R."/>
            <person name="Stieglmeier M."/>
            <person name="Klingl A."/>
            <person name="Woyke T."/>
            <person name="Ryan C.M."/>
            <person name="Banfield J.F."/>
        </authorList>
    </citation>
    <scope>NUCLEOTIDE SEQUENCE [LARGE SCALE GENOMIC DNA]</scope>
    <source>
        <strain evidence="7">CG23_combo_of_CG06-09_8_20_14_all_48_7</strain>
    </source>
</reference>
<evidence type="ECO:0000313" key="8">
    <source>
        <dbReference type="Proteomes" id="UP000230392"/>
    </source>
</evidence>
<evidence type="ECO:0000256" key="5">
    <source>
        <dbReference type="ARBA" id="ARBA00023163"/>
    </source>
</evidence>
<dbReference type="InterPro" id="IPR009042">
    <property type="entry name" value="RNA_pol_sigma70_r1_2"/>
</dbReference>
<accession>A0A2G9YAY2</accession>
<dbReference type="AlphaFoldDB" id="A0A2G9YAY2"/>
<dbReference type="Gene3D" id="1.10.10.10">
    <property type="entry name" value="Winged helix-like DNA-binding domain superfamily/Winged helix DNA-binding domain"/>
    <property type="match status" value="1"/>
</dbReference>
<dbReference type="Pfam" id="PF04542">
    <property type="entry name" value="Sigma70_r2"/>
    <property type="match status" value="1"/>
</dbReference>
<dbReference type="PRINTS" id="PR00046">
    <property type="entry name" value="SIGMA70FCT"/>
</dbReference>
<dbReference type="Pfam" id="PF00140">
    <property type="entry name" value="Sigma70_r1_2"/>
    <property type="match status" value="1"/>
</dbReference>
<dbReference type="InterPro" id="IPR036388">
    <property type="entry name" value="WH-like_DNA-bd_sf"/>
</dbReference>
<dbReference type="Proteomes" id="UP000230392">
    <property type="component" value="Unassembled WGS sequence"/>
</dbReference>
<dbReference type="GO" id="GO:0006352">
    <property type="term" value="P:DNA-templated transcription initiation"/>
    <property type="evidence" value="ECO:0007669"/>
    <property type="project" value="InterPro"/>
</dbReference>
<dbReference type="EMBL" id="PCRF01000127">
    <property type="protein sequence ID" value="PIP16370.1"/>
    <property type="molecule type" value="Genomic_DNA"/>
</dbReference>